<evidence type="ECO:0000313" key="2">
    <source>
        <dbReference type="EMBL" id="CRL01055.1"/>
    </source>
</evidence>
<dbReference type="EMBL" id="CVRI01000055">
    <property type="protein sequence ID" value="CRL01055.1"/>
    <property type="molecule type" value="Genomic_DNA"/>
</dbReference>
<proteinExistence type="predicted"/>
<evidence type="ECO:0000256" key="1">
    <source>
        <dbReference type="SAM" id="MobiDB-lite"/>
    </source>
</evidence>
<dbReference type="AlphaFoldDB" id="A0A1J1ILE1"/>
<evidence type="ECO:0000313" key="3">
    <source>
        <dbReference type="Proteomes" id="UP000183832"/>
    </source>
</evidence>
<organism evidence="2 3">
    <name type="scientific">Clunio marinus</name>
    <dbReference type="NCBI Taxonomy" id="568069"/>
    <lineage>
        <taxon>Eukaryota</taxon>
        <taxon>Metazoa</taxon>
        <taxon>Ecdysozoa</taxon>
        <taxon>Arthropoda</taxon>
        <taxon>Hexapoda</taxon>
        <taxon>Insecta</taxon>
        <taxon>Pterygota</taxon>
        <taxon>Neoptera</taxon>
        <taxon>Endopterygota</taxon>
        <taxon>Diptera</taxon>
        <taxon>Nematocera</taxon>
        <taxon>Chironomoidea</taxon>
        <taxon>Chironomidae</taxon>
        <taxon>Clunio</taxon>
    </lineage>
</organism>
<name>A0A1J1ILE1_9DIPT</name>
<reference evidence="2 3" key="1">
    <citation type="submission" date="2015-04" db="EMBL/GenBank/DDBJ databases">
        <authorList>
            <person name="Syromyatnikov M.Y."/>
            <person name="Popov V.N."/>
        </authorList>
    </citation>
    <scope>NUCLEOTIDE SEQUENCE [LARGE SCALE GENOMIC DNA]</scope>
</reference>
<protein>
    <submittedName>
        <fullName evidence="2">CLUMA_CG014463, isoform A</fullName>
    </submittedName>
</protein>
<dbReference type="Proteomes" id="UP000183832">
    <property type="component" value="Unassembled WGS sequence"/>
</dbReference>
<feature type="region of interest" description="Disordered" evidence="1">
    <location>
        <begin position="40"/>
        <end position="65"/>
    </location>
</feature>
<gene>
    <name evidence="2" type="ORF">CLUMA_CG014463</name>
</gene>
<sequence>MPHIEKLLIKLPLFKNVNLSAKAERSYVMVHHIKGEKKESRDAAALAAKAKKKEEQKAAAEASKK</sequence>
<accession>A0A1J1ILE1</accession>
<feature type="compositionally biased region" description="Basic and acidic residues" evidence="1">
    <location>
        <begin position="52"/>
        <end position="65"/>
    </location>
</feature>
<keyword evidence="3" id="KW-1185">Reference proteome</keyword>